<name>A0A4W5MPH6_9TELE</name>
<dbReference type="InterPro" id="IPR050964">
    <property type="entry name" value="Striated_Muscle_Regulatory"/>
</dbReference>
<dbReference type="SUPFAM" id="SSF48726">
    <property type="entry name" value="Immunoglobulin"/>
    <property type="match status" value="2"/>
</dbReference>
<accession>A0A4W5MPH6</accession>
<reference evidence="5" key="1">
    <citation type="submission" date="2018-06" db="EMBL/GenBank/DDBJ databases">
        <title>Genome assembly of Danube salmon.</title>
        <authorList>
            <person name="Macqueen D.J."/>
            <person name="Gundappa M.K."/>
        </authorList>
    </citation>
    <scope>NUCLEOTIDE SEQUENCE [LARGE SCALE GENOMIC DNA]</scope>
</reference>
<evidence type="ECO:0000256" key="1">
    <source>
        <dbReference type="ARBA" id="ARBA00022737"/>
    </source>
</evidence>
<organism evidence="4 5">
    <name type="scientific">Hucho hucho</name>
    <name type="common">huchen</name>
    <dbReference type="NCBI Taxonomy" id="62062"/>
    <lineage>
        <taxon>Eukaryota</taxon>
        <taxon>Metazoa</taxon>
        <taxon>Chordata</taxon>
        <taxon>Craniata</taxon>
        <taxon>Vertebrata</taxon>
        <taxon>Euteleostomi</taxon>
        <taxon>Actinopterygii</taxon>
        <taxon>Neopterygii</taxon>
        <taxon>Teleostei</taxon>
        <taxon>Protacanthopterygii</taxon>
        <taxon>Salmoniformes</taxon>
        <taxon>Salmonidae</taxon>
        <taxon>Salmoninae</taxon>
        <taxon>Hucho</taxon>
    </lineage>
</organism>
<reference evidence="4" key="2">
    <citation type="submission" date="2025-08" db="UniProtKB">
        <authorList>
            <consortium name="Ensembl"/>
        </authorList>
    </citation>
    <scope>IDENTIFICATION</scope>
</reference>
<dbReference type="Ensembl" id="ENSHHUT00000041926.1">
    <property type="protein sequence ID" value="ENSHHUP00000040362.1"/>
    <property type="gene ID" value="ENSHHUG00000024971.1"/>
</dbReference>
<dbReference type="PANTHER" id="PTHR13817:SF171">
    <property type="entry name" value="STRETCHIN-MLCK, ISOFORM U"/>
    <property type="match status" value="1"/>
</dbReference>
<dbReference type="Pfam" id="PF07679">
    <property type="entry name" value="I-set"/>
    <property type="match status" value="2"/>
</dbReference>
<sequence length="158" mass="17503">VVYTFVQERDEYTLVINKVEKEFEGEYSCTASNRFGQSTCTTFLNIQISGLALFKYIVTGNPLPEVQWLKGSYQIQPSKYCIVVNNPDGSGFINMKADSGEYTCKATNQNGSDTCAILLYLHPAVSFGCIFNCLLTILILLTCICSSFSEFCSLAMTS</sequence>
<dbReference type="AlphaFoldDB" id="A0A4W5MPH6"/>
<dbReference type="InterPro" id="IPR036179">
    <property type="entry name" value="Ig-like_dom_sf"/>
</dbReference>
<dbReference type="Proteomes" id="UP000314982">
    <property type="component" value="Unassembled WGS sequence"/>
</dbReference>
<keyword evidence="1" id="KW-0677">Repeat</keyword>
<keyword evidence="2" id="KW-0812">Transmembrane</keyword>
<evidence type="ECO:0000256" key="2">
    <source>
        <dbReference type="SAM" id="Phobius"/>
    </source>
</evidence>
<dbReference type="GeneTree" id="ENSGT01110000267173"/>
<dbReference type="PANTHER" id="PTHR13817">
    <property type="entry name" value="TITIN"/>
    <property type="match status" value="1"/>
</dbReference>
<proteinExistence type="predicted"/>
<keyword evidence="2" id="KW-1133">Transmembrane helix</keyword>
<protein>
    <recommendedName>
        <fullName evidence="3">Ig-like domain-containing protein</fullName>
    </recommendedName>
</protein>
<dbReference type="InterPro" id="IPR007110">
    <property type="entry name" value="Ig-like_dom"/>
</dbReference>
<keyword evidence="2" id="KW-0472">Membrane</keyword>
<evidence type="ECO:0000313" key="4">
    <source>
        <dbReference type="Ensembl" id="ENSHHUP00000040362.1"/>
    </source>
</evidence>
<keyword evidence="5" id="KW-1185">Reference proteome</keyword>
<evidence type="ECO:0000259" key="3">
    <source>
        <dbReference type="PROSITE" id="PS50835"/>
    </source>
</evidence>
<feature type="transmembrane region" description="Helical" evidence="2">
    <location>
        <begin position="117"/>
        <end position="141"/>
    </location>
</feature>
<dbReference type="PROSITE" id="PS50835">
    <property type="entry name" value="IG_LIKE"/>
    <property type="match status" value="1"/>
</dbReference>
<evidence type="ECO:0000313" key="5">
    <source>
        <dbReference type="Proteomes" id="UP000314982"/>
    </source>
</evidence>
<feature type="domain" description="Ig-like" evidence="3">
    <location>
        <begin position="27"/>
        <end position="108"/>
    </location>
</feature>
<dbReference type="Gene3D" id="2.60.40.10">
    <property type="entry name" value="Immunoglobulins"/>
    <property type="match status" value="2"/>
</dbReference>
<dbReference type="InterPro" id="IPR013098">
    <property type="entry name" value="Ig_I-set"/>
</dbReference>
<reference evidence="4" key="3">
    <citation type="submission" date="2025-09" db="UniProtKB">
        <authorList>
            <consortium name="Ensembl"/>
        </authorList>
    </citation>
    <scope>IDENTIFICATION</scope>
</reference>
<dbReference type="InterPro" id="IPR013783">
    <property type="entry name" value="Ig-like_fold"/>
</dbReference>